<dbReference type="CDD" id="cd00293">
    <property type="entry name" value="USP-like"/>
    <property type="match status" value="1"/>
</dbReference>
<dbReference type="InterPro" id="IPR006015">
    <property type="entry name" value="Universal_stress_UspA"/>
</dbReference>
<proteinExistence type="inferred from homology"/>
<keyword evidence="4" id="KW-1185">Reference proteome</keyword>
<dbReference type="RefSeq" id="WP_020510820.1">
    <property type="nucleotide sequence ID" value="NZ_JBIAZU010000002.1"/>
</dbReference>
<dbReference type="InterPro" id="IPR006016">
    <property type="entry name" value="UspA"/>
</dbReference>
<dbReference type="Proteomes" id="UP001602245">
    <property type="component" value="Unassembled WGS sequence"/>
</dbReference>
<dbReference type="Pfam" id="PF00582">
    <property type="entry name" value="Usp"/>
    <property type="match status" value="1"/>
</dbReference>
<dbReference type="SUPFAM" id="SSF52402">
    <property type="entry name" value="Adenine nucleotide alpha hydrolases-like"/>
    <property type="match status" value="1"/>
</dbReference>
<sequence>MYDDELQPRTRAVPERCTDGPGAILVGVDGSTSSLRAAAYAAGLARRQRSKLVVVYVRPPASYALPVAGAAVTVLQAQDAIEQELRTAMEQRVAALDVDVELVVRTGEPYAELLDVAQMIHADAVIVGRSTKILHRIMGSLAVKLTRCGRWPVTVVP</sequence>
<dbReference type="PANTHER" id="PTHR46268">
    <property type="entry name" value="STRESS RESPONSE PROTEIN NHAX"/>
    <property type="match status" value="1"/>
</dbReference>
<dbReference type="Gene3D" id="3.40.50.620">
    <property type="entry name" value="HUPs"/>
    <property type="match status" value="1"/>
</dbReference>
<evidence type="ECO:0000259" key="2">
    <source>
        <dbReference type="Pfam" id="PF00582"/>
    </source>
</evidence>
<dbReference type="PRINTS" id="PR01438">
    <property type="entry name" value="UNVRSLSTRESS"/>
</dbReference>
<evidence type="ECO:0000313" key="4">
    <source>
        <dbReference type="Proteomes" id="UP001602245"/>
    </source>
</evidence>
<evidence type="ECO:0000256" key="1">
    <source>
        <dbReference type="ARBA" id="ARBA00008791"/>
    </source>
</evidence>
<comment type="caution">
    <text evidence="3">The sequence shown here is derived from an EMBL/GenBank/DDBJ whole genome shotgun (WGS) entry which is preliminary data.</text>
</comment>
<evidence type="ECO:0000313" key="3">
    <source>
        <dbReference type="EMBL" id="MFF5290201.1"/>
    </source>
</evidence>
<dbReference type="InterPro" id="IPR014729">
    <property type="entry name" value="Rossmann-like_a/b/a_fold"/>
</dbReference>
<protein>
    <submittedName>
        <fullName evidence="3">Universal stress protein</fullName>
    </submittedName>
</protein>
<feature type="domain" description="UspA" evidence="2">
    <location>
        <begin position="24"/>
        <end position="157"/>
    </location>
</feature>
<dbReference type="EMBL" id="JBIAZU010000002">
    <property type="protein sequence ID" value="MFF5290201.1"/>
    <property type="molecule type" value="Genomic_DNA"/>
</dbReference>
<accession>A0ABW6WA63</accession>
<comment type="similarity">
    <text evidence="1">Belongs to the universal stress protein A family.</text>
</comment>
<gene>
    <name evidence="3" type="ORF">ACFY35_12205</name>
</gene>
<name>A0ABW6WA63_9ACTN</name>
<organism evidence="3 4">
    <name type="scientific">Paractinoplanes globisporus</name>
    <dbReference type="NCBI Taxonomy" id="113565"/>
    <lineage>
        <taxon>Bacteria</taxon>
        <taxon>Bacillati</taxon>
        <taxon>Actinomycetota</taxon>
        <taxon>Actinomycetes</taxon>
        <taxon>Micromonosporales</taxon>
        <taxon>Micromonosporaceae</taxon>
        <taxon>Paractinoplanes</taxon>
    </lineage>
</organism>
<reference evidence="3 4" key="1">
    <citation type="submission" date="2024-10" db="EMBL/GenBank/DDBJ databases">
        <title>The Natural Products Discovery Center: Release of the First 8490 Sequenced Strains for Exploring Actinobacteria Biosynthetic Diversity.</title>
        <authorList>
            <person name="Kalkreuter E."/>
            <person name="Kautsar S.A."/>
            <person name="Yang D."/>
            <person name="Bader C.D."/>
            <person name="Teijaro C.N."/>
            <person name="Fluegel L."/>
            <person name="Davis C.M."/>
            <person name="Simpson J.R."/>
            <person name="Lauterbach L."/>
            <person name="Steele A.D."/>
            <person name="Gui C."/>
            <person name="Meng S."/>
            <person name="Li G."/>
            <person name="Viehrig K."/>
            <person name="Ye F."/>
            <person name="Su P."/>
            <person name="Kiefer A.F."/>
            <person name="Nichols A."/>
            <person name="Cepeda A.J."/>
            <person name="Yan W."/>
            <person name="Fan B."/>
            <person name="Jiang Y."/>
            <person name="Adhikari A."/>
            <person name="Zheng C.-J."/>
            <person name="Schuster L."/>
            <person name="Cowan T.M."/>
            <person name="Smanski M.J."/>
            <person name="Chevrette M.G."/>
            <person name="De Carvalho L.P.S."/>
            <person name="Shen B."/>
        </authorList>
    </citation>
    <scope>NUCLEOTIDE SEQUENCE [LARGE SCALE GENOMIC DNA]</scope>
    <source>
        <strain evidence="3 4">NPDC000087</strain>
    </source>
</reference>
<dbReference type="PANTHER" id="PTHR46268:SF6">
    <property type="entry name" value="UNIVERSAL STRESS PROTEIN UP12"/>
    <property type="match status" value="1"/>
</dbReference>